<evidence type="ECO:0000313" key="7">
    <source>
        <dbReference type="Proteomes" id="UP001152872"/>
    </source>
</evidence>
<dbReference type="GO" id="GO:0005524">
    <property type="term" value="F:ATP binding"/>
    <property type="evidence" value="ECO:0007669"/>
    <property type="project" value="UniProtKB-UniRule"/>
</dbReference>
<proteinExistence type="predicted"/>
<feature type="domain" description="FtsK" evidence="5">
    <location>
        <begin position="215"/>
        <end position="406"/>
    </location>
</feature>
<evidence type="ECO:0000256" key="4">
    <source>
        <dbReference type="SAM" id="Phobius"/>
    </source>
</evidence>
<keyword evidence="7" id="KW-1185">Reference proteome</keyword>
<dbReference type="CDD" id="cd01127">
    <property type="entry name" value="TrwB_TraG_TraD_VirD4"/>
    <property type="match status" value="1"/>
</dbReference>
<dbReference type="Pfam" id="PF01580">
    <property type="entry name" value="FtsK_SpoIIIE"/>
    <property type="match status" value="1"/>
</dbReference>
<protein>
    <submittedName>
        <fullName evidence="6">FtsK/SpoIIIE domain-containing protein</fullName>
    </submittedName>
</protein>
<reference evidence="6" key="1">
    <citation type="submission" date="2019-05" db="EMBL/GenBank/DDBJ databases">
        <title>Whole genome sequencing of Pseudanabaena catenata USMAC16.</title>
        <authorList>
            <person name="Khan Z."/>
            <person name="Omar W.M."/>
            <person name="Convey P."/>
            <person name="Merican F."/>
            <person name="Najimudin N."/>
        </authorList>
    </citation>
    <scope>NUCLEOTIDE SEQUENCE</scope>
    <source>
        <strain evidence="6">USMAC16</strain>
    </source>
</reference>
<comment type="caution">
    <text evidence="6">The sequence shown here is derived from an EMBL/GenBank/DDBJ whole genome shotgun (WGS) entry which is preliminary data.</text>
</comment>
<feature type="transmembrane region" description="Helical" evidence="4">
    <location>
        <begin position="21"/>
        <end position="40"/>
    </location>
</feature>
<evidence type="ECO:0000256" key="2">
    <source>
        <dbReference type="ARBA" id="ARBA00022840"/>
    </source>
</evidence>
<evidence type="ECO:0000259" key="5">
    <source>
        <dbReference type="PROSITE" id="PS50901"/>
    </source>
</evidence>
<dbReference type="PANTHER" id="PTHR22683">
    <property type="entry name" value="SPORULATION PROTEIN RELATED"/>
    <property type="match status" value="1"/>
</dbReference>
<keyword evidence="2 3" id="KW-0067">ATP-binding</keyword>
<dbReference type="InterPro" id="IPR027417">
    <property type="entry name" value="P-loop_NTPase"/>
</dbReference>
<evidence type="ECO:0000256" key="1">
    <source>
        <dbReference type="ARBA" id="ARBA00022741"/>
    </source>
</evidence>
<dbReference type="SUPFAM" id="SSF52540">
    <property type="entry name" value="P-loop containing nucleoside triphosphate hydrolases"/>
    <property type="match status" value="1"/>
</dbReference>
<organism evidence="6 7">
    <name type="scientific">Pseudanabaena catenata USMAC16</name>
    <dbReference type="NCBI Taxonomy" id="1855837"/>
    <lineage>
        <taxon>Bacteria</taxon>
        <taxon>Bacillati</taxon>
        <taxon>Cyanobacteriota</taxon>
        <taxon>Cyanophyceae</taxon>
        <taxon>Pseudanabaenales</taxon>
        <taxon>Pseudanabaenaceae</taxon>
        <taxon>Pseudanabaena</taxon>
    </lineage>
</organism>
<accession>A0A9X4MB19</accession>
<dbReference type="Proteomes" id="UP001152872">
    <property type="component" value="Unassembled WGS sequence"/>
</dbReference>
<keyword evidence="4" id="KW-0472">Membrane</keyword>
<dbReference type="GO" id="GO:0003677">
    <property type="term" value="F:DNA binding"/>
    <property type="evidence" value="ECO:0007669"/>
    <property type="project" value="InterPro"/>
</dbReference>
<dbReference type="PANTHER" id="PTHR22683:SF41">
    <property type="entry name" value="DNA TRANSLOCASE FTSK"/>
    <property type="match status" value="1"/>
</dbReference>
<dbReference type="AlphaFoldDB" id="A0A9X4MB19"/>
<evidence type="ECO:0000256" key="3">
    <source>
        <dbReference type="PROSITE-ProRule" id="PRU00289"/>
    </source>
</evidence>
<dbReference type="EMBL" id="VBTY01000001">
    <property type="protein sequence ID" value="MDG3492939.1"/>
    <property type="molecule type" value="Genomic_DNA"/>
</dbReference>
<name>A0A9X4MB19_9CYAN</name>
<keyword evidence="4" id="KW-1133">Transmembrane helix</keyword>
<dbReference type="InterPro" id="IPR002543">
    <property type="entry name" value="FtsK_dom"/>
</dbReference>
<gene>
    <name evidence="6" type="ORF">FEV09_00025</name>
</gene>
<dbReference type="InterPro" id="IPR050206">
    <property type="entry name" value="FtsK/SpoIIIE/SftA"/>
</dbReference>
<feature type="binding site" evidence="3">
    <location>
        <begin position="234"/>
        <end position="241"/>
    </location>
    <ligand>
        <name>ATP</name>
        <dbReference type="ChEBI" id="CHEBI:30616"/>
    </ligand>
</feature>
<evidence type="ECO:0000313" key="6">
    <source>
        <dbReference type="EMBL" id="MDG3492939.1"/>
    </source>
</evidence>
<dbReference type="PROSITE" id="PS50901">
    <property type="entry name" value="FTSK"/>
    <property type="match status" value="1"/>
</dbReference>
<dbReference type="Gene3D" id="3.40.50.300">
    <property type="entry name" value="P-loop containing nucleotide triphosphate hydrolases"/>
    <property type="match status" value="1"/>
</dbReference>
<keyword evidence="1 3" id="KW-0547">Nucleotide-binding</keyword>
<dbReference type="RefSeq" id="WP_009624959.1">
    <property type="nucleotide sequence ID" value="NZ_VBTY01000001.1"/>
</dbReference>
<sequence length="547" mass="60998">MFTSDKFHTSQAVQVTESQRVVRRASTFIFVGSMALYVSTLIPSHWAQKLTTMAIATGLVSVSLRLDKLEESHKPYEAIAHQQSAASYQAWLNYAMQPPKKEAQVTQEIIKPTPTHPILKALYGLKLECDFVQELRSPSFIRTLIKPTNCKVSQVLATGQELQLELGLELPPVMSISKGAIAIDTPRPDRQSAKFIDYWQKSSKFEAAIGVDINNKLVSIDLSQPESCHVLGAGTTGSGKSVFLQCFLLSLLLERPASELGLLICDAKRVSFLKFKDCQNLIAPIMSQPDEAIDWLEQMVNEMEKRYQMFERLGVENIEGFNQRSSEKLPRILFLFDEFGDLWDSCTKVQVDKLENLIIRLGQKARAAGIHLVVFTQRPKKVVSPRLRSNCPARVLLTVPDSAESEAILGNKSFDGSQLLGRGDLFFNGDRLQALLADDSDFDKLTRGNNLQNPAQNVDLDNPSIVSTLVNSSIVVNSSSTLSTPLIKILEYAKEKDCFITASQVKSGIRLFRDSPVGEIRSYFQWLADHQHGVVRGEADMLEFSAQ</sequence>
<keyword evidence="4" id="KW-0812">Transmembrane</keyword>